<accession>A0ABP0WQ02</accession>
<feature type="chain" id="PRO_5045478459" evidence="1">
    <location>
        <begin position="22"/>
        <end position="156"/>
    </location>
</feature>
<keyword evidence="1" id="KW-0732">Signal</keyword>
<evidence type="ECO:0000313" key="2">
    <source>
        <dbReference type="EMBL" id="CAK9268231.1"/>
    </source>
</evidence>
<sequence>MRAAALTLSLFSLGITAKCNSKAVSPFIPLETCQIVPSRYQRQVVQHKGIETRHTLYEIGWELAHLWTGQQTAILCEMVITSEEDHEQEDEATDGAPTQSKLQVWPLLSPVIKGWRGLAHYRTWTRRHILQKEYNLTLVHQFELPLIQNVKLQKII</sequence>
<name>A0ABP0WQ02_9BRYO</name>
<proteinExistence type="predicted"/>
<gene>
    <name evidence="2" type="ORF">CSSPJE1EN1_LOCUS13709</name>
</gene>
<evidence type="ECO:0000313" key="3">
    <source>
        <dbReference type="Proteomes" id="UP001497444"/>
    </source>
</evidence>
<evidence type="ECO:0000256" key="1">
    <source>
        <dbReference type="SAM" id="SignalP"/>
    </source>
</evidence>
<keyword evidence="3" id="KW-1185">Reference proteome</keyword>
<reference evidence="2 3" key="1">
    <citation type="submission" date="2024-02" db="EMBL/GenBank/DDBJ databases">
        <authorList>
            <consortium name="ELIXIR-Norway"/>
            <consortium name="Elixir Norway"/>
        </authorList>
    </citation>
    <scope>NUCLEOTIDE SEQUENCE [LARGE SCALE GENOMIC DNA]</scope>
</reference>
<protein>
    <submittedName>
        <fullName evidence="2">Uncharacterized protein</fullName>
    </submittedName>
</protein>
<organism evidence="2 3">
    <name type="scientific">Sphagnum jensenii</name>
    <dbReference type="NCBI Taxonomy" id="128206"/>
    <lineage>
        <taxon>Eukaryota</taxon>
        <taxon>Viridiplantae</taxon>
        <taxon>Streptophyta</taxon>
        <taxon>Embryophyta</taxon>
        <taxon>Bryophyta</taxon>
        <taxon>Sphagnophytina</taxon>
        <taxon>Sphagnopsida</taxon>
        <taxon>Sphagnales</taxon>
        <taxon>Sphagnaceae</taxon>
        <taxon>Sphagnum</taxon>
    </lineage>
</organism>
<dbReference type="Proteomes" id="UP001497444">
    <property type="component" value="Chromosome 2"/>
</dbReference>
<dbReference type="EMBL" id="OZ020097">
    <property type="protein sequence ID" value="CAK9268231.1"/>
    <property type="molecule type" value="Genomic_DNA"/>
</dbReference>
<feature type="signal peptide" evidence="1">
    <location>
        <begin position="1"/>
        <end position="21"/>
    </location>
</feature>